<dbReference type="SMART" id="SM00460">
    <property type="entry name" value="TGc"/>
    <property type="match status" value="1"/>
</dbReference>
<organism evidence="2 3">
    <name type="scientific">Fontibacter flavus</name>
    <dbReference type="NCBI Taxonomy" id="654838"/>
    <lineage>
        <taxon>Bacteria</taxon>
        <taxon>Pseudomonadati</taxon>
        <taxon>Bacteroidota</taxon>
        <taxon>Cytophagia</taxon>
        <taxon>Cytophagales</taxon>
        <taxon>Cyclobacteriaceae</taxon>
        <taxon>Fontibacter</taxon>
    </lineage>
</organism>
<evidence type="ECO:0000313" key="3">
    <source>
        <dbReference type="Proteomes" id="UP001589797"/>
    </source>
</evidence>
<accession>A0ABV6FWX1</accession>
<dbReference type="RefSeq" id="WP_382388926.1">
    <property type="nucleotide sequence ID" value="NZ_JBHLWI010000050.1"/>
</dbReference>
<protein>
    <submittedName>
        <fullName evidence="2">Transglutaminase family protein</fullName>
    </submittedName>
</protein>
<sequence length="624" mass="70084">MSRFRLIILFVILLSISQILYGQENERWYVVSLGGNPVGYTLEKNETSGDENKFLTELNISIGRLGSSVAMKITTFQYESEGRLHKIDTEMNISNDQKTESAKVMEDHLIIESPEFNRQLPLETELTGPNRLLAKLRHEIENGNKSIQYTTYSGDLGMYLNGKIDFVGFEEIELNGQVFDAVIVEESFKELPIIRKKWLTKNGLLLRSTEPGPLGEMELALTDKEIALNSLNNSVDLSEEQYGNSLAYANYRLSHPRDLTSAKIKITQRRPELGFPDFTGEYQKIISKSDTELVLQLDKPELNPGQNNSDNLNEYLEPNQLLDNSDALIISQTNEVIGEQTDDWEKAKLIIDWVANNMIFDAGIVLADSREVIRDLKGTCVSYAMLTATMCKAAGIPARYLMGYIYVDGAWGGHAWAEVNIKGQWIPIDAAAPNDTNIADAARFFMFRSSLKDGMGIANSAGLQLYGNIEVEMLEYAIDGKTKSTSDIPYSIKDHNYINPGLKFSMEQLQGFEFSDLDKFYPENIILKQSNELSEVLVNHWTFGTTIDAEGSIKRILKKFRNPENPLPINTGRFEGLKVTGPDKSIAILKVDTKSFFTLTTSGKEHADLLENALEAINKQSTEL</sequence>
<proteinExistence type="predicted"/>
<dbReference type="Gene3D" id="3.10.620.30">
    <property type="match status" value="1"/>
</dbReference>
<dbReference type="SUPFAM" id="SSF54001">
    <property type="entry name" value="Cysteine proteinases"/>
    <property type="match status" value="1"/>
</dbReference>
<dbReference type="InterPro" id="IPR002931">
    <property type="entry name" value="Transglutaminase-like"/>
</dbReference>
<evidence type="ECO:0000313" key="2">
    <source>
        <dbReference type="EMBL" id="MFC0264385.1"/>
    </source>
</evidence>
<name>A0ABV6FWX1_9BACT</name>
<dbReference type="EMBL" id="JBHLWI010000050">
    <property type="protein sequence ID" value="MFC0264385.1"/>
    <property type="molecule type" value="Genomic_DNA"/>
</dbReference>
<dbReference type="Proteomes" id="UP001589797">
    <property type="component" value="Unassembled WGS sequence"/>
</dbReference>
<evidence type="ECO:0000259" key="1">
    <source>
        <dbReference type="SMART" id="SM00460"/>
    </source>
</evidence>
<comment type="caution">
    <text evidence="2">The sequence shown here is derived from an EMBL/GenBank/DDBJ whole genome shotgun (WGS) entry which is preliminary data.</text>
</comment>
<reference evidence="2 3" key="1">
    <citation type="submission" date="2024-09" db="EMBL/GenBank/DDBJ databases">
        <authorList>
            <person name="Sun Q."/>
            <person name="Mori K."/>
        </authorList>
    </citation>
    <scope>NUCLEOTIDE SEQUENCE [LARGE SCALE GENOMIC DNA]</scope>
    <source>
        <strain evidence="2 3">CCM 7650</strain>
    </source>
</reference>
<keyword evidence="3" id="KW-1185">Reference proteome</keyword>
<feature type="domain" description="Transglutaminase-like" evidence="1">
    <location>
        <begin position="372"/>
        <end position="432"/>
    </location>
</feature>
<gene>
    <name evidence="2" type="ORF">ACFFIP_16990</name>
</gene>
<dbReference type="InterPro" id="IPR038765">
    <property type="entry name" value="Papain-like_cys_pep_sf"/>
</dbReference>
<dbReference type="Pfam" id="PF01841">
    <property type="entry name" value="Transglut_core"/>
    <property type="match status" value="1"/>
</dbReference>
<dbReference type="PANTHER" id="PTHR33490">
    <property type="entry name" value="BLR5614 PROTEIN-RELATED"/>
    <property type="match status" value="1"/>
</dbReference>